<name>C5LSZ5_PERM5</name>
<dbReference type="PROSITE" id="PS50102">
    <property type="entry name" value="RRM"/>
    <property type="match status" value="1"/>
</dbReference>
<evidence type="ECO:0000256" key="1">
    <source>
        <dbReference type="PROSITE-ProRule" id="PRU00176"/>
    </source>
</evidence>
<gene>
    <name evidence="4" type="ORF">Pmar_PMAR014799</name>
</gene>
<keyword evidence="1" id="KW-0694">RNA-binding</keyword>
<dbReference type="EMBL" id="GG685284">
    <property type="protein sequence ID" value="EER00132.1"/>
    <property type="molecule type" value="Genomic_DNA"/>
</dbReference>
<keyword evidence="5" id="KW-1185">Reference proteome</keyword>
<dbReference type="InterPro" id="IPR000504">
    <property type="entry name" value="RRM_dom"/>
</dbReference>
<dbReference type="SUPFAM" id="SSF54928">
    <property type="entry name" value="RNA-binding domain, RBD"/>
    <property type="match status" value="2"/>
</dbReference>
<protein>
    <submittedName>
        <fullName evidence="4">Heterogeneous nuclear ribonucleoprotein G, putative</fullName>
    </submittedName>
</protein>
<dbReference type="GO" id="GO:1990904">
    <property type="term" value="C:ribonucleoprotein complex"/>
    <property type="evidence" value="ECO:0007669"/>
    <property type="project" value="UniProtKB-KW"/>
</dbReference>
<feature type="compositionally biased region" description="Basic and acidic residues" evidence="2">
    <location>
        <begin position="251"/>
        <end position="262"/>
    </location>
</feature>
<reference evidence="4 5" key="1">
    <citation type="submission" date="2008-07" db="EMBL/GenBank/DDBJ databases">
        <authorList>
            <person name="El-Sayed N."/>
            <person name="Caler E."/>
            <person name="Inman J."/>
            <person name="Amedeo P."/>
            <person name="Hass B."/>
            <person name="Wortman J."/>
        </authorList>
    </citation>
    <scope>NUCLEOTIDE SEQUENCE [LARGE SCALE GENOMIC DNA]</scope>
    <source>
        <strain evidence="5">ATCC 50983 / TXsc</strain>
    </source>
</reference>
<dbReference type="SMART" id="SM00360">
    <property type="entry name" value="RRM"/>
    <property type="match status" value="2"/>
</dbReference>
<accession>C5LSZ5</accession>
<dbReference type="Proteomes" id="UP000007800">
    <property type="component" value="Unassembled WGS sequence"/>
</dbReference>
<keyword evidence="4" id="KW-0687">Ribonucleoprotein</keyword>
<dbReference type="AlphaFoldDB" id="C5LSZ5"/>
<feature type="compositionally biased region" description="Low complexity" evidence="2">
    <location>
        <begin position="304"/>
        <end position="339"/>
    </location>
</feature>
<evidence type="ECO:0000313" key="4">
    <source>
        <dbReference type="EMBL" id="EER00132.1"/>
    </source>
</evidence>
<dbReference type="PANTHER" id="PTHR15241:SF304">
    <property type="entry name" value="RRM DOMAIN-CONTAINING PROTEIN"/>
    <property type="match status" value="1"/>
</dbReference>
<dbReference type="InterPro" id="IPR035979">
    <property type="entry name" value="RBD_domain_sf"/>
</dbReference>
<feature type="region of interest" description="Disordered" evidence="2">
    <location>
        <begin position="237"/>
        <end position="339"/>
    </location>
</feature>
<dbReference type="GeneID" id="9049831"/>
<organism evidence="5">
    <name type="scientific">Perkinsus marinus (strain ATCC 50983 / TXsc)</name>
    <dbReference type="NCBI Taxonomy" id="423536"/>
    <lineage>
        <taxon>Eukaryota</taxon>
        <taxon>Sar</taxon>
        <taxon>Alveolata</taxon>
        <taxon>Perkinsozoa</taxon>
        <taxon>Perkinsea</taxon>
        <taxon>Perkinsida</taxon>
        <taxon>Perkinsidae</taxon>
        <taxon>Perkinsus</taxon>
    </lineage>
</organism>
<dbReference type="GO" id="GO:0003723">
    <property type="term" value="F:RNA binding"/>
    <property type="evidence" value="ECO:0007669"/>
    <property type="project" value="UniProtKB-UniRule"/>
</dbReference>
<feature type="domain" description="RRM" evidence="3">
    <location>
        <begin position="99"/>
        <end position="184"/>
    </location>
</feature>
<evidence type="ECO:0000256" key="2">
    <source>
        <dbReference type="SAM" id="MobiDB-lite"/>
    </source>
</evidence>
<evidence type="ECO:0000313" key="5">
    <source>
        <dbReference type="Proteomes" id="UP000007800"/>
    </source>
</evidence>
<sequence length="339" mass="37057">MTDRLTGRTRGFGFVTYTTLEATEMIDVKRAMIEGAGGCHPQSGGRISGGDRRYPPMGKGKGGDYMYEGGYSSKYGAPPVPPVGDGISLASPSDGYNPCKLFIGGIPSDLDQGRLDQFFSQYGNIVDSVVMKDRITGKPRGFAYVTYSTAEEAQTAINAGDANILDGKWVFIGGVPASVDNGNTRVQYDCIIMTDRVTARPRGFAYCTYSTPEEAQAACNGGSNNSIDGQWFDVKPATRDPAVCGPGGRPSRGEYPTREAYDNTRQYQYQSPGPQYGQFRREGGSFSRGDGGGRYDTPYTQGMYPQQQYSRVPYQQQQQQQPYPGQLPPQQQQYRASPY</sequence>
<dbReference type="InterPro" id="IPR012677">
    <property type="entry name" value="Nucleotide-bd_a/b_plait_sf"/>
</dbReference>
<dbReference type="OrthoDB" id="21467at2759"/>
<proteinExistence type="predicted"/>
<dbReference type="RefSeq" id="XP_002767414.1">
    <property type="nucleotide sequence ID" value="XM_002767368.1"/>
</dbReference>
<dbReference type="PANTHER" id="PTHR15241">
    <property type="entry name" value="TRANSFORMER-2-RELATED"/>
    <property type="match status" value="1"/>
</dbReference>
<evidence type="ECO:0000259" key="3">
    <source>
        <dbReference type="PROSITE" id="PS50102"/>
    </source>
</evidence>
<dbReference type="Gene3D" id="3.30.70.330">
    <property type="match status" value="2"/>
</dbReference>
<dbReference type="Pfam" id="PF00076">
    <property type="entry name" value="RRM_1"/>
    <property type="match status" value="1"/>
</dbReference>
<dbReference type="InParanoid" id="C5LSZ5"/>
<feature type="compositionally biased region" description="Low complexity" evidence="2">
    <location>
        <begin position="266"/>
        <end position="288"/>
    </location>
</feature>